<feature type="domain" description="Cupin type-2" evidence="2">
    <location>
        <begin position="17"/>
        <end position="78"/>
    </location>
</feature>
<dbReference type="SUPFAM" id="SSF51182">
    <property type="entry name" value="RmlC-like cupins"/>
    <property type="match status" value="1"/>
</dbReference>
<organism evidence="3 4">
    <name type="scientific">Dactylosporangium roseum</name>
    <dbReference type="NCBI Taxonomy" id="47989"/>
    <lineage>
        <taxon>Bacteria</taxon>
        <taxon>Bacillati</taxon>
        <taxon>Actinomycetota</taxon>
        <taxon>Actinomycetes</taxon>
        <taxon>Micromonosporales</taxon>
        <taxon>Micromonosporaceae</taxon>
        <taxon>Dactylosporangium</taxon>
    </lineage>
</organism>
<evidence type="ECO:0000313" key="4">
    <source>
        <dbReference type="Proteomes" id="UP001058271"/>
    </source>
</evidence>
<dbReference type="RefSeq" id="WP_260723996.1">
    <property type="nucleotide sequence ID" value="NZ_BAAABS010000018.1"/>
</dbReference>
<dbReference type="InterPro" id="IPR013096">
    <property type="entry name" value="Cupin_2"/>
</dbReference>
<dbReference type="InterPro" id="IPR047263">
    <property type="entry name" value="HNL-like_cupin"/>
</dbReference>
<dbReference type="Gene3D" id="2.60.120.10">
    <property type="entry name" value="Jelly Rolls"/>
    <property type="match status" value="1"/>
</dbReference>
<reference evidence="3" key="1">
    <citation type="submission" date="2021-04" db="EMBL/GenBank/DDBJ databases">
        <title>Biosynthetic gene clusters of Dactylosporangioum roseum.</title>
        <authorList>
            <person name="Hartkoorn R.C."/>
            <person name="Beaudoing E."/>
            <person name="Hot D."/>
            <person name="Moureu S."/>
        </authorList>
    </citation>
    <scope>NUCLEOTIDE SEQUENCE</scope>
    <source>
        <strain evidence="3">NRRL B-16295</strain>
    </source>
</reference>
<feature type="region of interest" description="Disordered" evidence="1">
    <location>
        <begin position="92"/>
        <end position="150"/>
    </location>
</feature>
<proteinExistence type="predicted"/>
<name>A0ABY5Z1P2_9ACTN</name>
<evidence type="ECO:0000259" key="2">
    <source>
        <dbReference type="Pfam" id="PF07883"/>
    </source>
</evidence>
<keyword evidence="4" id="KW-1185">Reference proteome</keyword>
<accession>A0ABY5Z1P2</accession>
<evidence type="ECO:0000256" key="1">
    <source>
        <dbReference type="SAM" id="MobiDB-lite"/>
    </source>
</evidence>
<dbReference type="PANTHER" id="PTHR43698">
    <property type="entry name" value="RIBD C-TERMINAL DOMAIN CONTAINING PROTEIN"/>
    <property type="match status" value="1"/>
</dbReference>
<dbReference type="Pfam" id="PF07883">
    <property type="entry name" value="Cupin_2"/>
    <property type="match status" value="1"/>
</dbReference>
<dbReference type="EMBL" id="CP073721">
    <property type="protein sequence ID" value="UWZ34668.1"/>
    <property type="molecule type" value="Genomic_DNA"/>
</dbReference>
<dbReference type="PANTHER" id="PTHR43698:SF1">
    <property type="entry name" value="BLL4564 PROTEIN"/>
    <property type="match status" value="1"/>
</dbReference>
<sequence length="150" mass="15899">MDVIAVKPSQLRVFTAQFSPGARTAWHREPYGRVLHVLYGTGRVQRRGGPVVEVRAGDTIVVDPDEWHWHGAAPTSVFAVLSAYETDGDGSIGRDAAGGTSTGTHGGGADGGGGTEWGSHVSDAEYLQPARTASVPSEDLNRTARREACW</sequence>
<dbReference type="InterPro" id="IPR014710">
    <property type="entry name" value="RmlC-like_jellyroll"/>
</dbReference>
<gene>
    <name evidence="3" type="ORF">Drose_26055</name>
</gene>
<protein>
    <submittedName>
        <fullName evidence="3">Cupin domain-containing protein</fullName>
    </submittedName>
</protein>
<dbReference type="Proteomes" id="UP001058271">
    <property type="component" value="Chromosome"/>
</dbReference>
<dbReference type="CDD" id="cd02233">
    <property type="entry name" value="cupin_HNL-like"/>
    <property type="match status" value="1"/>
</dbReference>
<feature type="compositionally biased region" description="Basic and acidic residues" evidence="1">
    <location>
        <begin position="139"/>
        <end position="150"/>
    </location>
</feature>
<evidence type="ECO:0000313" key="3">
    <source>
        <dbReference type="EMBL" id="UWZ34668.1"/>
    </source>
</evidence>
<feature type="compositionally biased region" description="Gly residues" evidence="1">
    <location>
        <begin position="100"/>
        <end position="116"/>
    </location>
</feature>
<dbReference type="InterPro" id="IPR011051">
    <property type="entry name" value="RmlC_Cupin_sf"/>
</dbReference>